<evidence type="ECO:0000256" key="3">
    <source>
        <dbReference type="ARBA" id="ARBA00022741"/>
    </source>
</evidence>
<dbReference type="Pfam" id="PF00288">
    <property type="entry name" value="GHMP_kinases_N"/>
    <property type="match status" value="1"/>
</dbReference>
<dbReference type="GO" id="GO:0004335">
    <property type="term" value="F:galactokinase activity"/>
    <property type="evidence" value="ECO:0007669"/>
    <property type="project" value="InterPro"/>
</dbReference>
<reference evidence="9" key="1">
    <citation type="submission" date="2022-03" db="EMBL/GenBank/DDBJ databases">
        <authorList>
            <person name="Sayadi A."/>
        </authorList>
    </citation>
    <scope>NUCLEOTIDE SEQUENCE</scope>
</reference>
<comment type="caution">
    <text evidence="9">The sequence shown here is derived from an EMBL/GenBank/DDBJ whole genome shotgun (WGS) entry which is preliminary data.</text>
</comment>
<dbReference type="Gene3D" id="1.20.1440.340">
    <property type="match status" value="1"/>
</dbReference>
<dbReference type="PRINTS" id="PR00959">
    <property type="entry name" value="MEVGALKINASE"/>
</dbReference>
<evidence type="ECO:0000259" key="7">
    <source>
        <dbReference type="Pfam" id="PF08544"/>
    </source>
</evidence>
<keyword evidence="2" id="KW-0808">Transferase</keyword>
<dbReference type="Gene3D" id="3.30.230.10">
    <property type="match status" value="1"/>
</dbReference>
<dbReference type="NCBIfam" id="TIGR00131">
    <property type="entry name" value="gal_kin"/>
    <property type="match status" value="1"/>
</dbReference>
<dbReference type="GO" id="GO:0005524">
    <property type="term" value="F:ATP binding"/>
    <property type="evidence" value="ECO:0007669"/>
    <property type="project" value="UniProtKB-KW"/>
</dbReference>
<dbReference type="GO" id="GO:0005829">
    <property type="term" value="C:cytosol"/>
    <property type="evidence" value="ECO:0007669"/>
    <property type="project" value="TreeGrafter"/>
</dbReference>
<dbReference type="GO" id="GO:0006012">
    <property type="term" value="P:galactose metabolic process"/>
    <property type="evidence" value="ECO:0007669"/>
    <property type="project" value="InterPro"/>
</dbReference>
<keyword evidence="4" id="KW-0418">Kinase</keyword>
<evidence type="ECO:0000256" key="5">
    <source>
        <dbReference type="ARBA" id="ARBA00022840"/>
    </source>
</evidence>
<evidence type="ECO:0000313" key="9">
    <source>
        <dbReference type="EMBL" id="CAH1980793.1"/>
    </source>
</evidence>
<dbReference type="SUPFAM" id="SSF55060">
    <property type="entry name" value="GHMP Kinase, C-terminal domain"/>
    <property type="match status" value="1"/>
</dbReference>
<keyword evidence="10" id="KW-1185">Reference proteome</keyword>
<dbReference type="PROSITE" id="PS00106">
    <property type="entry name" value="GALACTOKINASE"/>
    <property type="match status" value="1"/>
</dbReference>
<evidence type="ECO:0000256" key="4">
    <source>
        <dbReference type="ARBA" id="ARBA00022777"/>
    </source>
</evidence>
<name>A0A9P0PF41_ACAOB</name>
<dbReference type="Pfam" id="PF08544">
    <property type="entry name" value="GHMP_kinases_C"/>
    <property type="match status" value="1"/>
</dbReference>
<dbReference type="PRINTS" id="PR00473">
    <property type="entry name" value="GALCTOKINASE"/>
</dbReference>
<dbReference type="PANTHER" id="PTHR10457:SF7">
    <property type="entry name" value="GALACTOKINASE-RELATED"/>
    <property type="match status" value="1"/>
</dbReference>
<proteinExistence type="inferred from homology"/>
<feature type="domain" description="GHMP kinase C-terminal" evidence="7">
    <location>
        <begin position="367"/>
        <end position="427"/>
    </location>
</feature>
<evidence type="ECO:0000259" key="6">
    <source>
        <dbReference type="Pfam" id="PF00288"/>
    </source>
</evidence>
<sequence>MAPECSFVPVKQLPDSDQTREIQEAFKNAFGNASAEFYVRVPGRVNLIGEHIDYCGYPVCPMALDQHILLAVLTTNDNTLVLHNTDPKFKDFECNLENFEICIGEGKPEWYQYFLCGVKGVLECKEEPTSDNSPVGMKVVVSGNIPHSAGLSSSSALVSAAALATARANKRKFTKEKLAEVCATCERYIGTQGGGMDQAIAFLAEEGGAKLIEFAPLRSSDVKLPTGAVFVIAHSLASMNKAATSDFNRRVVECRLATKLIAKRKGKLPWREIKNLSKVQKAYGLTLPEMIAMVESTLHEKPYSKEEVAEELGITVEELETTLLTPNTRNVSELKLRQRALHVCEEALRVKEFHETCLESSRSGEEETLTTLGRLMSESHRSLDSLYECSHARLNELVDASKAYVYGARLTGAGWGGCIVALVKNENLLDYMDHLKKTYYKKYCFGDDIGKYLFSTSPKSGACVYV</sequence>
<evidence type="ECO:0000256" key="1">
    <source>
        <dbReference type="ARBA" id="ARBA00006566"/>
    </source>
</evidence>
<dbReference type="InterPro" id="IPR006203">
    <property type="entry name" value="GHMP_knse_ATP-bd_CS"/>
</dbReference>
<feature type="domain" description="Galactokinase N-terminal" evidence="8">
    <location>
        <begin position="24"/>
        <end position="72"/>
    </location>
</feature>
<organism evidence="9 10">
    <name type="scientific">Acanthoscelides obtectus</name>
    <name type="common">Bean weevil</name>
    <name type="synonym">Bruchus obtectus</name>
    <dbReference type="NCBI Taxonomy" id="200917"/>
    <lineage>
        <taxon>Eukaryota</taxon>
        <taxon>Metazoa</taxon>
        <taxon>Ecdysozoa</taxon>
        <taxon>Arthropoda</taxon>
        <taxon>Hexapoda</taxon>
        <taxon>Insecta</taxon>
        <taxon>Pterygota</taxon>
        <taxon>Neoptera</taxon>
        <taxon>Endopterygota</taxon>
        <taxon>Coleoptera</taxon>
        <taxon>Polyphaga</taxon>
        <taxon>Cucujiformia</taxon>
        <taxon>Chrysomeloidea</taxon>
        <taxon>Chrysomelidae</taxon>
        <taxon>Bruchinae</taxon>
        <taxon>Bruchini</taxon>
        <taxon>Acanthoscelides</taxon>
    </lineage>
</organism>
<dbReference type="PROSITE" id="PS00627">
    <property type="entry name" value="GHMP_KINASES_ATP"/>
    <property type="match status" value="1"/>
</dbReference>
<dbReference type="InterPro" id="IPR006204">
    <property type="entry name" value="GHMP_kinase_N_dom"/>
</dbReference>
<dbReference type="InterPro" id="IPR020568">
    <property type="entry name" value="Ribosomal_Su5_D2-typ_SF"/>
</dbReference>
<dbReference type="OrthoDB" id="187738at2759"/>
<feature type="domain" description="GHMP kinase N-terminal" evidence="6">
    <location>
        <begin position="130"/>
        <end position="203"/>
    </location>
</feature>
<dbReference type="Gene3D" id="3.30.70.3170">
    <property type="match status" value="1"/>
</dbReference>
<protein>
    <recommendedName>
        <fullName evidence="11">N-acetylgalactosamine kinase</fullName>
    </recommendedName>
</protein>
<gene>
    <name evidence="9" type="ORF">ACAOBT_LOCUS14177</name>
</gene>
<dbReference type="SUPFAM" id="SSF54211">
    <property type="entry name" value="Ribosomal protein S5 domain 2-like"/>
    <property type="match status" value="1"/>
</dbReference>
<dbReference type="PANTHER" id="PTHR10457">
    <property type="entry name" value="MEVALONATE KINASE/GALACTOKINASE"/>
    <property type="match status" value="1"/>
</dbReference>
<dbReference type="InterPro" id="IPR013750">
    <property type="entry name" value="GHMP_kinase_C_dom"/>
</dbReference>
<dbReference type="PIRSF" id="PIRSF000530">
    <property type="entry name" value="Galactokinase"/>
    <property type="match status" value="1"/>
</dbReference>
<keyword evidence="5" id="KW-0067">ATP-binding</keyword>
<evidence type="ECO:0000259" key="8">
    <source>
        <dbReference type="Pfam" id="PF10509"/>
    </source>
</evidence>
<dbReference type="InterPro" id="IPR006206">
    <property type="entry name" value="Mevalonate/galactokinase"/>
</dbReference>
<evidence type="ECO:0000313" key="10">
    <source>
        <dbReference type="Proteomes" id="UP001152888"/>
    </source>
</evidence>
<evidence type="ECO:0000256" key="2">
    <source>
        <dbReference type="ARBA" id="ARBA00022679"/>
    </source>
</evidence>
<comment type="similarity">
    <text evidence="1">Belongs to the GHMP kinase family. GalK subfamily.</text>
</comment>
<keyword evidence="3" id="KW-0547">Nucleotide-binding</keyword>
<dbReference type="InterPro" id="IPR019741">
    <property type="entry name" value="Galactokinase_CS"/>
</dbReference>
<dbReference type="InterPro" id="IPR036554">
    <property type="entry name" value="GHMP_kinase_C_sf"/>
</dbReference>
<dbReference type="InterPro" id="IPR019539">
    <property type="entry name" value="GalKase_N"/>
</dbReference>
<dbReference type="EMBL" id="CAKOFQ010006900">
    <property type="protein sequence ID" value="CAH1980793.1"/>
    <property type="molecule type" value="Genomic_DNA"/>
</dbReference>
<dbReference type="Proteomes" id="UP001152888">
    <property type="component" value="Unassembled WGS sequence"/>
</dbReference>
<dbReference type="AlphaFoldDB" id="A0A9P0PF41"/>
<dbReference type="InterPro" id="IPR014721">
    <property type="entry name" value="Ribsml_uS5_D2-typ_fold_subgr"/>
</dbReference>
<evidence type="ECO:0008006" key="11">
    <source>
        <dbReference type="Google" id="ProtNLM"/>
    </source>
</evidence>
<accession>A0A9P0PF41</accession>
<dbReference type="InterPro" id="IPR000705">
    <property type="entry name" value="Galactokinase"/>
</dbReference>
<dbReference type="Pfam" id="PF10509">
    <property type="entry name" value="GalKase_gal_bdg"/>
    <property type="match status" value="1"/>
</dbReference>